<evidence type="ECO:0000313" key="2">
    <source>
        <dbReference type="EMBL" id="OBZ74759.1"/>
    </source>
</evidence>
<dbReference type="EMBL" id="LUGG01000005">
    <property type="protein sequence ID" value="OBZ74759.1"/>
    <property type="molecule type" value="Genomic_DNA"/>
</dbReference>
<dbReference type="Proteomes" id="UP000092993">
    <property type="component" value="Unassembled WGS sequence"/>
</dbReference>
<accession>A0A1C7MED3</accession>
<proteinExistence type="predicted"/>
<name>A0A1C7MED3_GRIFR</name>
<feature type="region of interest" description="Disordered" evidence="1">
    <location>
        <begin position="44"/>
        <end position="84"/>
    </location>
</feature>
<comment type="caution">
    <text evidence="2">The sequence shown here is derived from an EMBL/GenBank/DDBJ whole genome shotgun (WGS) entry which is preliminary data.</text>
</comment>
<gene>
    <name evidence="2" type="ORF">A0H81_05747</name>
</gene>
<feature type="compositionally biased region" description="Polar residues" evidence="1">
    <location>
        <begin position="53"/>
        <end position="63"/>
    </location>
</feature>
<dbReference type="OrthoDB" id="3233836at2759"/>
<sequence length="118" mass="12729">MTIDITVDTVQQAVQQLGLSDKLDYLTLYQALEHQALRTLAQTTLAPPPLDPQQRTTLTSAARSITPGEPVPPHSSEAASATLDAGEVAKRRDLVQRAKNDFKGDIPLAFVIPSPLES</sequence>
<reference evidence="2 3" key="1">
    <citation type="submission" date="2016-03" db="EMBL/GenBank/DDBJ databases">
        <title>Whole genome sequencing of Grifola frondosa 9006-11.</title>
        <authorList>
            <person name="Min B."/>
            <person name="Park H."/>
            <person name="Kim J.-G."/>
            <person name="Cho H."/>
            <person name="Oh Y.-L."/>
            <person name="Kong W.-S."/>
            <person name="Choi I.-G."/>
        </authorList>
    </citation>
    <scope>NUCLEOTIDE SEQUENCE [LARGE SCALE GENOMIC DNA]</scope>
    <source>
        <strain evidence="2 3">9006-11</strain>
    </source>
</reference>
<organism evidence="2 3">
    <name type="scientific">Grifola frondosa</name>
    <name type="common">Maitake</name>
    <name type="synonym">Polyporus frondosus</name>
    <dbReference type="NCBI Taxonomy" id="5627"/>
    <lineage>
        <taxon>Eukaryota</taxon>
        <taxon>Fungi</taxon>
        <taxon>Dikarya</taxon>
        <taxon>Basidiomycota</taxon>
        <taxon>Agaricomycotina</taxon>
        <taxon>Agaricomycetes</taxon>
        <taxon>Polyporales</taxon>
        <taxon>Grifolaceae</taxon>
        <taxon>Grifola</taxon>
    </lineage>
</organism>
<keyword evidence="3" id="KW-1185">Reference proteome</keyword>
<evidence type="ECO:0000313" key="3">
    <source>
        <dbReference type="Proteomes" id="UP000092993"/>
    </source>
</evidence>
<dbReference type="AlphaFoldDB" id="A0A1C7MED3"/>
<evidence type="ECO:0000256" key="1">
    <source>
        <dbReference type="SAM" id="MobiDB-lite"/>
    </source>
</evidence>
<protein>
    <submittedName>
        <fullName evidence="2">Uncharacterized protein</fullName>
    </submittedName>
</protein>